<accession>A0ABP6X053</accession>
<dbReference type="InterPro" id="IPR000182">
    <property type="entry name" value="GNAT_dom"/>
</dbReference>
<keyword evidence="3" id="KW-1185">Reference proteome</keyword>
<dbReference type="Gene3D" id="3.40.630.30">
    <property type="match status" value="1"/>
</dbReference>
<protein>
    <submittedName>
        <fullName evidence="2">GNAT family N-acetyltransferase</fullName>
    </submittedName>
</protein>
<dbReference type="Pfam" id="PF08445">
    <property type="entry name" value="FR47"/>
    <property type="match status" value="1"/>
</dbReference>
<dbReference type="InterPro" id="IPR013653">
    <property type="entry name" value="GCN5-like_dom"/>
</dbReference>
<evidence type="ECO:0000313" key="3">
    <source>
        <dbReference type="Proteomes" id="UP001501222"/>
    </source>
</evidence>
<evidence type="ECO:0000259" key="1">
    <source>
        <dbReference type="PROSITE" id="PS51186"/>
    </source>
</evidence>
<sequence>MAGAQVLLNPSYYALTGPHAALAESRGRVHRYPPEVAPFLGLPDDVTEQDWADAAELLGVGHSAAYKRHDLPLPSSFKLVQKFGLVQFVAPDAFGEPDSEAVVLGPDDVPEMVALTALTEPGPFRTRTIECGRYVGLRRDGELIAMAGERYKLPGYTEISAVCTHPAYRGQGLASRLIRDVAAGIEAAGDRPFLHTGATNASAIRLYEGLGWSVSNRMSVSIVEPV</sequence>
<dbReference type="EMBL" id="BAABAA010000003">
    <property type="protein sequence ID" value="GAA3559363.1"/>
    <property type="molecule type" value="Genomic_DNA"/>
</dbReference>
<reference evidence="3" key="1">
    <citation type="journal article" date="2019" name="Int. J. Syst. Evol. Microbiol.">
        <title>The Global Catalogue of Microorganisms (GCM) 10K type strain sequencing project: providing services to taxonomists for standard genome sequencing and annotation.</title>
        <authorList>
            <consortium name="The Broad Institute Genomics Platform"/>
            <consortium name="The Broad Institute Genome Sequencing Center for Infectious Disease"/>
            <person name="Wu L."/>
            <person name="Ma J."/>
        </authorList>
    </citation>
    <scope>NUCLEOTIDE SEQUENCE [LARGE SCALE GENOMIC DNA]</scope>
    <source>
        <strain evidence="3">JCM 16928</strain>
    </source>
</reference>
<organism evidence="2 3">
    <name type="scientific">Kribbella ginsengisoli</name>
    <dbReference type="NCBI Taxonomy" id="363865"/>
    <lineage>
        <taxon>Bacteria</taxon>
        <taxon>Bacillati</taxon>
        <taxon>Actinomycetota</taxon>
        <taxon>Actinomycetes</taxon>
        <taxon>Propionibacteriales</taxon>
        <taxon>Kribbellaceae</taxon>
        <taxon>Kribbella</taxon>
    </lineage>
</organism>
<evidence type="ECO:0000313" key="2">
    <source>
        <dbReference type="EMBL" id="GAA3559363.1"/>
    </source>
</evidence>
<proteinExistence type="predicted"/>
<dbReference type="CDD" id="cd04301">
    <property type="entry name" value="NAT_SF"/>
    <property type="match status" value="1"/>
</dbReference>
<name>A0ABP6X053_9ACTN</name>
<dbReference type="InterPro" id="IPR016181">
    <property type="entry name" value="Acyl_CoA_acyltransferase"/>
</dbReference>
<dbReference type="SUPFAM" id="SSF55729">
    <property type="entry name" value="Acyl-CoA N-acyltransferases (Nat)"/>
    <property type="match status" value="1"/>
</dbReference>
<dbReference type="PROSITE" id="PS51186">
    <property type="entry name" value="GNAT"/>
    <property type="match status" value="1"/>
</dbReference>
<feature type="domain" description="N-acetyltransferase" evidence="1">
    <location>
        <begin position="99"/>
        <end position="226"/>
    </location>
</feature>
<dbReference type="RefSeq" id="WP_344840974.1">
    <property type="nucleotide sequence ID" value="NZ_BAABAA010000003.1"/>
</dbReference>
<gene>
    <name evidence="2" type="ORF">GCM10022235_29460</name>
</gene>
<comment type="caution">
    <text evidence="2">The sequence shown here is derived from an EMBL/GenBank/DDBJ whole genome shotgun (WGS) entry which is preliminary data.</text>
</comment>
<dbReference type="Proteomes" id="UP001501222">
    <property type="component" value="Unassembled WGS sequence"/>
</dbReference>